<sequence length="457" mass="49854">MSPLDALLHKFVEVPSGLGNARDRGAEPLDPATTPEESALGDRLHGEVVQRVLEPGLLEALTAYRVAASDAEARGDEEGSREAASALLREIGRARETGSGFGFDHDGSTSRQFRTDRDETSSKYDEGVADDIKGWSPLLVVCTACVCVVLAGLVVVAVVQVQATATVRHHTVQPEKNARRRRKGGDKVSKPVGPLGAGFRHSRGDPEDYREPRESTLGGLRRRKPGSGIARDQAVWPASTGGRFQPTREAPNSSGTRQVKHHASRGTAHENRGAQKSESTLLDVTSSSSEFSGEERSRVGGVSATQHSHWETRPGEESGALPVTRRVPHTSPAVAEKQQAYEDECRRLFSRLGELAPAERSVPCLEKTEESSKEFLSDEADVQEADEIVTALRQMFDSIEKDFQGNRPAYVTCMIRCCNSLLHLDGLMVLSRCTKKQRLQDKAQKIIETVVPCIWSS</sequence>
<name>A0A2C6JEX4_9APIC</name>
<proteinExistence type="predicted"/>
<evidence type="ECO:0000313" key="4">
    <source>
        <dbReference type="Proteomes" id="UP000221165"/>
    </source>
</evidence>
<feature type="region of interest" description="Disordered" evidence="1">
    <location>
        <begin position="97"/>
        <end position="124"/>
    </location>
</feature>
<keyword evidence="2" id="KW-1133">Transmembrane helix</keyword>
<comment type="caution">
    <text evidence="3">The sequence shown here is derived from an EMBL/GenBank/DDBJ whole genome shotgun (WGS) entry which is preliminary data.</text>
</comment>
<feature type="compositionally biased region" description="Basic and acidic residues" evidence="1">
    <location>
        <begin position="202"/>
        <end position="214"/>
    </location>
</feature>
<keyword evidence="2 3" id="KW-0812">Transmembrane</keyword>
<feature type="compositionally biased region" description="Polar residues" evidence="1">
    <location>
        <begin position="276"/>
        <end position="285"/>
    </location>
</feature>
<evidence type="ECO:0000313" key="3">
    <source>
        <dbReference type="EMBL" id="PHJ16331.1"/>
    </source>
</evidence>
<evidence type="ECO:0000256" key="1">
    <source>
        <dbReference type="SAM" id="MobiDB-lite"/>
    </source>
</evidence>
<dbReference type="Proteomes" id="UP000221165">
    <property type="component" value="Unassembled WGS sequence"/>
</dbReference>
<evidence type="ECO:0000256" key="2">
    <source>
        <dbReference type="SAM" id="Phobius"/>
    </source>
</evidence>
<gene>
    <name evidence="3" type="ORF">CSUI_009854</name>
</gene>
<dbReference type="RefSeq" id="XP_067918060.1">
    <property type="nucleotide sequence ID" value="XM_068069963.1"/>
</dbReference>
<keyword evidence="4" id="KW-1185">Reference proteome</keyword>
<feature type="transmembrane region" description="Helical" evidence="2">
    <location>
        <begin position="138"/>
        <end position="159"/>
    </location>
</feature>
<reference evidence="3 4" key="1">
    <citation type="journal article" date="2017" name="Int. J. Parasitol.">
        <title>The genome of the protozoan parasite Cystoisospora suis and a reverse vaccinology approach to identify vaccine candidates.</title>
        <authorList>
            <person name="Palmieri N."/>
            <person name="Shrestha A."/>
            <person name="Ruttkowski B."/>
            <person name="Beck T."/>
            <person name="Vogl C."/>
            <person name="Tomley F."/>
            <person name="Blake D.P."/>
            <person name="Joachim A."/>
        </authorList>
    </citation>
    <scope>NUCLEOTIDE SEQUENCE [LARGE SCALE GENOMIC DNA]</scope>
    <source>
        <strain evidence="3 4">Wien I</strain>
    </source>
</reference>
<feature type="compositionally biased region" description="Basic and acidic residues" evidence="1">
    <location>
        <begin position="103"/>
        <end position="124"/>
    </location>
</feature>
<dbReference type="AlphaFoldDB" id="A0A2C6JEX4"/>
<dbReference type="OrthoDB" id="333963at2759"/>
<accession>A0A2C6JEX4</accession>
<organism evidence="3 4">
    <name type="scientific">Cystoisospora suis</name>
    <dbReference type="NCBI Taxonomy" id="483139"/>
    <lineage>
        <taxon>Eukaryota</taxon>
        <taxon>Sar</taxon>
        <taxon>Alveolata</taxon>
        <taxon>Apicomplexa</taxon>
        <taxon>Conoidasida</taxon>
        <taxon>Coccidia</taxon>
        <taxon>Eucoccidiorida</taxon>
        <taxon>Eimeriorina</taxon>
        <taxon>Sarcocystidae</taxon>
        <taxon>Cystoisospora</taxon>
    </lineage>
</organism>
<keyword evidence="2" id="KW-0472">Membrane</keyword>
<feature type="region of interest" description="Disordered" evidence="1">
    <location>
        <begin position="17"/>
        <end position="40"/>
    </location>
</feature>
<dbReference type="EMBL" id="MIGC01006181">
    <property type="protein sequence ID" value="PHJ16331.1"/>
    <property type="molecule type" value="Genomic_DNA"/>
</dbReference>
<dbReference type="VEuPathDB" id="ToxoDB:CSUI_009854"/>
<dbReference type="GeneID" id="94433174"/>
<protein>
    <submittedName>
        <fullName evidence="3">Transmembrane protein</fullName>
    </submittedName>
</protein>
<feature type="region of interest" description="Disordered" evidence="1">
    <location>
        <begin position="169"/>
        <end position="323"/>
    </location>
</feature>